<dbReference type="Proteomes" id="UP000224740">
    <property type="component" value="Unassembled WGS sequence"/>
</dbReference>
<keyword evidence="3" id="KW-0732">Signal</keyword>
<evidence type="ECO:0000256" key="3">
    <source>
        <dbReference type="SAM" id="SignalP"/>
    </source>
</evidence>
<evidence type="ECO:0000313" key="5">
    <source>
        <dbReference type="EMBL" id="PHO14602.1"/>
    </source>
</evidence>
<evidence type="ECO:0000256" key="1">
    <source>
        <dbReference type="ARBA" id="ARBA00004613"/>
    </source>
</evidence>
<feature type="signal peptide" evidence="3">
    <location>
        <begin position="1"/>
        <end position="19"/>
    </location>
</feature>
<evidence type="ECO:0000313" key="7">
    <source>
        <dbReference type="Proteomes" id="UP000264693"/>
    </source>
</evidence>
<keyword evidence="2" id="KW-0964">Secreted</keyword>
<reference evidence="6" key="1">
    <citation type="submission" date="2017-09" db="EMBL/GenBank/DDBJ databases">
        <title>Arcobacter canalis sp. nov., a new species isolated from a water canal contaminated with urban sewage.</title>
        <authorList>
            <person name="Perez-Cataluna A."/>
            <person name="Salas-Masso N."/>
            <person name="Figueras M.J."/>
        </authorList>
    </citation>
    <scope>NUCLEOTIDE SEQUENCE [LARGE SCALE GENOMIC DNA]</scope>
    <source>
        <strain evidence="6">CECT 7727</strain>
    </source>
</reference>
<reference evidence="4 7" key="3">
    <citation type="submission" date="2018-08" db="EMBL/GenBank/DDBJ databases">
        <title>Complete genome of the Arcobacter marinus type strain JCM 15502.</title>
        <authorList>
            <person name="Miller W.G."/>
            <person name="Yee E."/>
            <person name="Huynh S."/>
            <person name="Parker C.T."/>
        </authorList>
    </citation>
    <scope>NUCLEOTIDE SEQUENCE [LARGE SCALE GENOMIC DNA]</scope>
    <source>
        <strain evidence="4 7">JCM 15502</strain>
    </source>
</reference>
<dbReference type="Pfam" id="PF03022">
    <property type="entry name" value="MRJP"/>
    <property type="match status" value="1"/>
</dbReference>
<dbReference type="RefSeq" id="WP_099311881.1">
    <property type="nucleotide sequence ID" value="NZ_CP032101.1"/>
</dbReference>
<dbReference type="Gene3D" id="2.120.10.30">
    <property type="entry name" value="TolB, C-terminal domain"/>
    <property type="match status" value="1"/>
</dbReference>
<protein>
    <submittedName>
        <fullName evidence="4">Major royal jelly-related protein</fullName>
    </submittedName>
</protein>
<dbReference type="SUPFAM" id="SSF101898">
    <property type="entry name" value="NHL repeat"/>
    <property type="match status" value="1"/>
</dbReference>
<dbReference type="EMBL" id="CP032101">
    <property type="protein sequence ID" value="AXX87046.1"/>
    <property type="molecule type" value="Genomic_DNA"/>
</dbReference>
<dbReference type="AlphaFoldDB" id="A0A347TKB8"/>
<dbReference type="PANTHER" id="PTHR10009">
    <property type="entry name" value="PROTEIN YELLOW-RELATED"/>
    <property type="match status" value="1"/>
</dbReference>
<sequence>MKKVLLTSIILVSALFSNSVDVVKTVATFDERPANLTISKEGRIFVSMHPLINPTIKLIELSAMGSKNVYPNKEYSLGNNSIIGATIAVKVDSKGNLWVLDLGKKQFIIWDTMKNKLKNIIKIPSNVLTKASFLQDFVLDEKRNRAIIADMTQGDLKSKPEPAFVVVNIKTGLSKRFAQGHKSMMPDFDGGFALNPIAIDPEFNWVYYGAIHGKKIYRIPANSFDSEKNVIKNIKEYAPKSYSDGIAVDKNQNVYITDIEKQAIGVSNKNTYKIIAKLPENQTWPDGLAIANDGYVYATVNQLDKTAALNNKKEEGVSPYLIVKTKLED</sequence>
<dbReference type="InterPro" id="IPR017996">
    <property type="entry name" value="MRJP/yellow-related"/>
</dbReference>
<dbReference type="GO" id="GO:0005576">
    <property type="term" value="C:extracellular region"/>
    <property type="evidence" value="ECO:0007669"/>
    <property type="project" value="UniProtKB-SubCell"/>
</dbReference>
<feature type="chain" id="PRO_5017822431" evidence="3">
    <location>
        <begin position="20"/>
        <end position="329"/>
    </location>
</feature>
<dbReference type="Proteomes" id="UP000264693">
    <property type="component" value="Chromosome"/>
</dbReference>
<dbReference type="InterPro" id="IPR011042">
    <property type="entry name" value="6-blade_b-propeller_TolB-like"/>
</dbReference>
<evidence type="ECO:0000256" key="2">
    <source>
        <dbReference type="ARBA" id="ARBA00022525"/>
    </source>
</evidence>
<dbReference type="PANTHER" id="PTHR10009:SF18">
    <property type="entry name" value="PROTEIN YELLOW-LIKE PROTEIN"/>
    <property type="match status" value="1"/>
</dbReference>
<reference evidence="5" key="2">
    <citation type="submission" date="2017-09" db="EMBL/GenBank/DDBJ databases">
        <authorList>
            <person name="Perez-Cataluna A."/>
            <person name="Figueras M.J."/>
            <person name="Salas-Masso N."/>
        </authorList>
    </citation>
    <scope>NUCLEOTIDE SEQUENCE</scope>
    <source>
        <strain evidence="5">CECT 7727</strain>
    </source>
</reference>
<dbReference type="KEGG" id="amar:AMRN_1305"/>
<evidence type="ECO:0000313" key="6">
    <source>
        <dbReference type="Proteomes" id="UP000224740"/>
    </source>
</evidence>
<proteinExistence type="predicted"/>
<comment type="subcellular location">
    <subcellularLocation>
        <location evidence="1">Secreted</location>
    </subcellularLocation>
</comment>
<dbReference type="EMBL" id="NXAO01000051">
    <property type="protein sequence ID" value="PHO14602.1"/>
    <property type="molecule type" value="Genomic_DNA"/>
</dbReference>
<keyword evidence="6" id="KW-1185">Reference proteome</keyword>
<accession>A0A347TKB8</accession>
<organism evidence="4 7">
    <name type="scientific">Malaciobacter marinus</name>
    <dbReference type="NCBI Taxonomy" id="505249"/>
    <lineage>
        <taxon>Bacteria</taxon>
        <taxon>Pseudomonadati</taxon>
        <taxon>Campylobacterota</taxon>
        <taxon>Epsilonproteobacteria</taxon>
        <taxon>Campylobacterales</taxon>
        <taxon>Arcobacteraceae</taxon>
        <taxon>Malaciobacter</taxon>
    </lineage>
</organism>
<name>A0A347TKB8_9BACT</name>
<evidence type="ECO:0000313" key="4">
    <source>
        <dbReference type="EMBL" id="AXX87046.1"/>
    </source>
</evidence>
<gene>
    <name evidence="4" type="ORF">AMRN_1305</name>
    <name evidence="5" type="ORF">CPH92_11150</name>
</gene>